<dbReference type="InterPro" id="IPR006357">
    <property type="entry name" value="HAD-SF_hydro_IIA"/>
</dbReference>
<dbReference type="Proteomes" id="UP000000448">
    <property type="component" value="Chromosome"/>
</dbReference>
<dbReference type="Pfam" id="PF13344">
    <property type="entry name" value="Hydrolase_6"/>
    <property type="match status" value="1"/>
</dbReference>
<dbReference type="GO" id="GO:0016791">
    <property type="term" value="F:phosphatase activity"/>
    <property type="evidence" value="ECO:0007669"/>
    <property type="project" value="TreeGrafter"/>
</dbReference>
<dbReference type="OrthoDB" id="5338687at2"/>
<dbReference type="GO" id="GO:0005737">
    <property type="term" value="C:cytoplasm"/>
    <property type="evidence" value="ECO:0007669"/>
    <property type="project" value="TreeGrafter"/>
</dbReference>
<dbReference type="PANTHER" id="PTHR19288:SF46">
    <property type="entry name" value="HALOACID DEHALOGENASE-LIKE HYDROLASE DOMAIN-CONTAINING PROTEIN 2"/>
    <property type="match status" value="1"/>
</dbReference>
<sequence>MKGFFIDVQGTLIDDKDFLPLPGSIKFLDFLNKNDLPYILITNNTKRPSEEFQSYLKNLGFDFKNYIDPLMVLDEILASKKIAAYGSEKFLNVLKSKGFTLDYENPESVLLGIKLYSNDEFSQIIEFLLNGAELVGMHKTSLYSHNSKRYPGLGAILEMLKYATDKDYVTVGKPSTSFFDRAKSILGLNYDKITIISDDLKGDLIPAKKLGMQTVLVLSGKIKDKKEITQKPDFVFENIKELLNYWRKNGEKITRT</sequence>
<dbReference type="STRING" id="598659.NAMH_1104"/>
<dbReference type="InterPro" id="IPR023214">
    <property type="entry name" value="HAD_sf"/>
</dbReference>
<keyword evidence="1" id="KW-0378">Hydrolase</keyword>
<accession>B9LA43</accession>
<evidence type="ECO:0000313" key="2">
    <source>
        <dbReference type="Proteomes" id="UP000000448"/>
    </source>
</evidence>
<keyword evidence="2" id="KW-1185">Reference proteome</keyword>
<dbReference type="PANTHER" id="PTHR19288">
    <property type="entry name" value="4-NITROPHENYLPHOSPHATASE-RELATED"/>
    <property type="match status" value="1"/>
</dbReference>
<dbReference type="Pfam" id="PF13242">
    <property type="entry name" value="Hydrolase_like"/>
    <property type="match status" value="1"/>
</dbReference>
<dbReference type="NCBIfam" id="TIGR01460">
    <property type="entry name" value="HAD-SF-IIA"/>
    <property type="match status" value="1"/>
</dbReference>
<dbReference type="HOGENOM" id="CLU_043473_1_2_7"/>
<dbReference type="SUPFAM" id="SSF56784">
    <property type="entry name" value="HAD-like"/>
    <property type="match status" value="1"/>
</dbReference>
<proteinExistence type="predicted"/>
<reference evidence="1 2" key="1">
    <citation type="journal article" date="2009" name="PLoS Genet.">
        <title>Adaptations to submarine hydrothermal environments exemplified by the genome of Nautilia profundicola.</title>
        <authorList>
            <person name="Campbell B.J."/>
            <person name="Smith J.L."/>
            <person name="Hanson T.E."/>
            <person name="Klotz M.G."/>
            <person name="Stein L.Y."/>
            <person name="Lee C.K."/>
            <person name="Wu D."/>
            <person name="Robinson J.M."/>
            <person name="Khouri H.M."/>
            <person name="Eisen J.A."/>
            <person name="Cary S.C."/>
        </authorList>
    </citation>
    <scope>NUCLEOTIDE SEQUENCE [LARGE SCALE GENOMIC DNA]</scope>
    <source>
        <strain evidence="2">ATCC BAA-1463 / DSM 18972 / AmH</strain>
    </source>
</reference>
<dbReference type="InterPro" id="IPR036412">
    <property type="entry name" value="HAD-like_sf"/>
</dbReference>
<name>B9LA43_NAUPA</name>
<dbReference type="AlphaFoldDB" id="B9LA43"/>
<organism evidence="1 2">
    <name type="scientific">Nautilia profundicola (strain ATCC BAA-1463 / DSM 18972 / AmH)</name>
    <dbReference type="NCBI Taxonomy" id="598659"/>
    <lineage>
        <taxon>Bacteria</taxon>
        <taxon>Pseudomonadati</taxon>
        <taxon>Campylobacterota</taxon>
        <taxon>Epsilonproteobacteria</taxon>
        <taxon>Nautiliales</taxon>
        <taxon>Nautiliaceae</taxon>
        <taxon>Nautilia</taxon>
    </lineage>
</organism>
<dbReference type="KEGG" id="nam:NAMH_1104"/>
<dbReference type="EMBL" id="CP001279">
    <property type="protein sequence ID" value="ACM92596.1"/>
    <property type="molecule type" value="Genomic_DNA"/>
</dbReference>
<evidence type="ECO:0000313" key="1">
    <source>
        <dbReference type="EMBL" id="ACM92596.1"/>
    </source>
</evidence>
<dbReference type="Gene3D" id="3.40.50.1000">
    <property type="entry name" value="HAD superfamily/HAD-like"/>
    <property type="match status" value="2"/>
</dbReference>
<dbReference type="eggNOG" id="COG0647">
    <property type="taxonomic scope" value="Bacteria"/>
</dbReference>
<gene>
    <name evidence="1" type="ordered locus">NAMH_1104</name>
</gene>
<protein>
    <submittedName>
        <fullName evidence="1">HAD-superfamily hydrolase, subfamily IIA</fullName>
    </submittedName>
</protein>
<dbReference type="RefSeq" id="WP_012663967.1">
    <property type="nucleotide sequence ID" value="NC_012115.1"/>
</dbReference>